<organism evidence="1 2">
    <name type="scientific">Plakobranchus ocellatus</name>
    <dbReference type="NCBI Taxonomy" id="259542"/>
    <lineage>
        <taxon>Eukaryota</taxon>
        <taxon>Metazoa</taxon>
        <taxon>Spiralia</taxon>
        <taxon>Lophotrochozoa</taxon>
        <taxon>Mollusca</taxon>
        <taxon>Gastropoda</taxon>
        <taxon>Heterobranchia</taxon>
        <taxon>Euthyneura</taxon>
        <taxon>Panpulmonata</taxon>
        <taxon>Sacoglossa</taxon>
        <taxon>Placobranchoidea</taxon>
        <taxon>Plakobranchidae</taxon>
        <taxon>Plakobranchus</taxon>
    </lineage>
</organism>
<reference evidence="1 2" key="1">
    <citation type="journal article" date="2021" name="Elife">
        <title>Chloroplast acquisition without the gene transfer in kleptoplastic sea slugs, Plakobranchus ocellatus.</title>
        <authorList>
            <person name="Maeda T."/>
            <person name="Takahashi S."/>
            <person name="Yoshida T."/>
            <person name="Shimamura S."/>
            <person name="Takaki Y."/>
            <person name="Nagai Y."/>
            <person name="Toyoda A."/>
            <person name="Suzuki Y."/>
            <person name="Arimoto A."/>
            <person name="Ishii H."/>
            <person name="Satoh N."/>
            <person name="Nishiyama T."/>
            <person name="Hasebe M."/>
            <person name="Maruyama T."/>
            <person name="Minagawa J."/>
            <person name="Obokata J."/>
            <person name="Shigenobu S."/>
        </authorList>
    </citation>
    <scope>NUCLEOTIDE SEQUENCE [LARGE SCALE GENOMIC DNA]</scope>
</reference>
<protein>
    <submittedName>
        <fullName evidence="1">Vacuolar segregation protein pep7-like</fullName>
    </submittedName>
</protein>
<proteinExistence type="predicted"/>
<name>A0AAV3XVT8_9GAST</name>
<keyword evidence="2" id="KW-1185">Reference proteome</keyword>
<sequence>MTSWPDNLRNKTGLMVRAAMVSRIMCGHVMASPFPLSNRATRQDQGGKTQRIANTLRQEADLVCAPTKETVFSNMYCWTHELLPPV</sequence>
<comment type="caution">
    <text evidence="1">The sequence shown here is derived from an EMBL/GenBank/DDBJ whole genome shotgun (WGS) entry which is preliminary data.</text>
</comment>
<evidence type="ECO:0000313" key="1">
    <source>
        <dbReference type="EMBL" id="GFN74043.1"/>
    </source>
</evidence>
<accession>A0AAV3XVT8</accession>
<gene>
    <name evidence="1" type="ORF">PoB_000054900</name>
</gene>
<evidence type="ECO:0000313" key="2">
    <source>
        <dbReference type="Proteomes" id="UP000735302"/>
    </source>
</evidence>
<dbReference type="EMBL" id="BLXT01000055">
    <property type="protein sequence ID" value="GFN74043.1"/>
    <property type="molecule type" value="Genomic_DNA"/>
</dbReference>
<dbReference type="AlphaFoldDB" id="A0AAV3XVT8"/>
<dbReference type="Proteomes" id="UP000735302">
    <property type="component" value="Unassembled WGS sequence"/>
</dbReference>